<keyword evidence="2" id="KW-1185">Reference proteome</keyword>
<evidence type="ECO:0000313" key="1">
    <source>
        <dbReference type="EMBL" id="KGR75223.1"/>
    </source>
</evidence>
<dbReference type="STRING" id="1384057.CD33_13240"/>
<accession>A0A0A3HXX4</accession>
<dbReference type="EMBL" id="JPVO01000052">
    <property type="protein sequence ID" value="KGR75223.1"/>
    <property type="molecule type" value="Genomic_DNA"/>
</dbReference>
<comment type="caution">
    <text evidence="1">The sequence shown here is derived from an EMBL/GenBank/DDBJ whole genome shotgun (WGS) entry which is preliminary data.</text>
</comment>
<dbReference type="RefSeq" id="WP_036201261.1">
    <property type="nucleotide sequence ID" value="NZ_AVCY01000004.1"/>
</dbReference>
<dbReference type="Proteomes" id="UP000030408">
    <property type="component" value="Unassembled WGS sequence"/>
</dbReference>
<gene>
    <name evidence="1" type="ORF">CD33_13240</name>
</gene>
<name>A0A0A3HXX4_9BACL</name>
<protein>
    <submittedName>
        <fullName evidence="1">Uncharacterized protein</fullName>
    </submittedName>
</protein>
<reference evidence="1 2" key="1">
    <citation type="submission" date="2014-02" db="EMBL/GenBank/DDBJ databases">
        <title>Draft genome sequence of Lysinibacillus sinduriensis JCM 15800.</title>
        <authorList>
            <person name="Zhang F."/>
            <person name="Wang G."/>
            <person name="Zhang L."/>
        </authorList>
    </citation>
    <scope>NUCLEOTIDE SEQUENCE [LARGE SCALE GENOMIC DNA]</scope>
    <source>
        <strain evidence="1 2">JCM 15800</strain>
    </source>
</reference>
<evidence type="ECO:0000313" key="2">
    <source>
        <dbReference type="Proteomes" id="UP000030408"/>
    </source>
</evidence>
<dbReference type="AlphaFoldDB" id="A0A0A3HXX4"/>
<proteinExistence type="predicted"/>
<sequence length="86" mass="10298">MSYEFDLASEENEFIVVSKDRDEVIKTLTFNQSTLDKLLYDKKDTVHFYKIKAGMLDHLRPDDIKLISEKYFEKTKQKLTILQDYK</sequence>
<organism evidence="1 2">
    <name type="scientific">Ureibacillus sinduriensis BLB-1 = JCM 15800</name>
    <dbReference type="NCBI Taxonomy" id="1384057"/>
    <lineage>
        <taxon>Bacteria</taxon>
        <taxon>Bacillati</taxon>
        <taxon>Bacillota</taxon>
        <taxon>Bacilli</taxon>
        <taxon>Bacillales</taxon>
        <taxon>Caryophanaceae</taxon>
        <taxon>Ureibacillus</taxon>
    </lineage>
</organism>